<feature type="binding site" evidence="12">
    <location>
        <position position="289"/>
    </location>
    <ligand>
        <name>K(+)</name>
        <dbReference type="ChEBI" id="CHEBI:29103"/>
    </ligand>
</feature>
<dbReference type="InterPro" id="IPR029056">
    <property type="entry name" value="Ribokinase-like"/>
</dbReference>
<gene>
    <name evidence="12" type="primary">rbsK</name>
    <name evidence="14" type="ORF">ACFQPS_09655</name>
</gene>
<dbReference type="GO" id="GO:0004747">
    <property type="term" value="F:ribokinase activity"/>
    <property type="evidence" value="ECO:0007669"/>
    <property type="project" value="UniProtKB-EC"/>
</dbReference>
<keyword evidence="11 12" id="KW-0119">Carbohydrate metabolism</keyword>
<dbReference type="Pfam" id="PF00294">
    <property type="entry name" value="PfkB"/>
    <property type="match status" value="1"/>
</dbReference>
<feature type="active site" description="Proton acceptor" evidence="12">
    <location>
        <position position="254"/>
    </location>
</feature>
<feature type="binding site" evidence="12">
    <location>
        <position position="254"/>
    </location>
    <ligand>
        <name>substrate</name>
    </ligand>
</feature>
<keyword evidence="15" id="KW-1185">Reference proteome</keyword>
<evidence type="ECO:0000256" key="10">
    <source>
        <dbReference type="ARBA" id="ARBA00022958"/>
    </source>
</evidence>
<dbReference type="Proteomes" id="UP001596456">
    <property type="component" value="Unassembled WGS sequence"/>
</dbReference>
<dbReference type="InterPro" id="IPR002173">
    <property type="entry name" value="Carboh/pur_kinase_PfkB_CS"/>
</dbReference>
<feature type="binding site" evidence="12">
    <location>
        <position position="183"/>
    </location>
    <ligand>
        <name>ATP</name>
        <dbReference type="ChEBI" id="CHEBI:30616"/>
    </ligand>
</feature>
<dbReference type="CDD" id="cd01174">
    <property type="entry name" value="ribokinase"/>
    <property type="match status" value="1"/>
</dbReference>
<keyword evidence="12" id="KW-0963">Cytoplasm</keyword>
<evidence type="ECO:0000256" key="4">
    <source>
        <dbReference type="ARBA" id="ARBA00022679"/>
    </source>
</evidence>
<keyword evidence="10 12" id="KW-0630">Potassium</keyword>
<comment type="caution">
    <text evidence="12">Lacks conserved residue(s) required for the propagation of feature annotation.</text>
</comment>
<dbReference type="Gene3D" id="3.40.1190.20">
    <property type="match status" value="1"/>
</dbReference>
<dbReference type="SUPFAM" id="SSF53613">
    <property type="entry name" value="Ribokinase-like"/>
    <property type="match status" value="1"/>
</dbReference>
<dbReference type="EMBL" id="JBHTCM010000010">
    <property type="protein sequence ID" value="MFC7333427.1"/>
    <property type="molecule type" value="Genomic_DNA"/>
</dbReference>
<comment type="activity regulation">
    <text evidence="12">Activated by a monovalent cation that binds near, but not in, the active site. The most likely occupant of the site in vivo is potassium. Ion binding induces a conformational change that may alter substrate affinity.</text>
</comment>
<evidence type="ECO:0000256" key="11">
    <source>
        <dbReference type="ARBA" id="ARBA00023277"/>
    </source>
</evidence>
<sequence>MARIVIAGSMNIDILSTMKRAPRAGETVNGDTVAFMPGGKGLNQAVAAAQLGGEVAFVGRLGRDAFGDQVVAFFQEKGIDTGRIVRSATQPTANAIIFVDGTAENYIVVIPAANGETSPEDVAAVAIAPGDVLVSQFEIPRATIAAFFRRGRVAGARTVLNAAPALDDAPADLWLDTDILVVNETELGHFAGTSVAADAPVAQVADAARRLLRRDGQTVVATLGARGAVAVAAGGEVLVPGRPVKAVDTTGAGDCFVGALAARLAAGDALPDAMRYANVAASIAVTRVGTGTAMPTTEEVAAAFAAA</sequence>
<keyword evidence="4 12" id="KW-0808">Transferase</keyword>
<feature type="domain" description="Carbohydrate kinase PfkB" evidence="13">
    <location>
        <begin position="1"/>
        <end position="296"/>
    </location>
</feature>
<evidence type="ECO:0000256" key="8">
    <source>
        <dbReference type="ARBA" id="ARBA00022840"/>
    </source>
</evidence>
<keyword evidence="5 12" id="KW-0479">Metal-binding</keyword>
<keyword evidence="8 12" id="KW-0067">ATP-binding</keyword>
<evidence type="ECO:0000256" key="6">
    <source>
        <dbReference type="ARBA" id="ARBA00022741"/>
    </source>
</evidence>
<comment type="subcellular location">
    <subcellularLocation>
        <location evidence="12">Cytoplasm</location>
    </subcellularLocation>
</comment>
<dbReference type="InterPro" id="IPR011877">
    <property type="entry name" value="Ribokinase"/>
</dbReference>
<keyword evidence="7 12" id="KW-0418">Kinase</keyword>
<evidence type="ECO:0000313" key="14">
    <source>
        <dbReference type="EMBL" id="MFC7333427.1"/>
    </source>
</evidence>
<dbReference type="RefSeq" id="WP_377358497.1">
    <property type="nucleotide sequence ID" value="NZ_JBHTCM010000010.1"/>
</dbReference>
<dbReference type="InterPro" id="IPR011611">
    <property type="entry name" value="PfkB_dom"/>
</dbReference>
<comment type="pathway">
    <text evidence="12">Carbohydrate metabolism; D-ribose degradation; D-ribose 5-phosphate from beta-D-ribopyranose: step 2/2.</text>
</comment>
<feature type="binding site" evidence="12">
    <location>
        <begin position="39"/>
        <end position="43"/>
    </location>
    <ligand>
        <name>substrate</name>
    </ligand>
</feature>
<dbReference type="PRINTS" id="PR00990">
    <property type="entry name" value="RIBOKINASE"/>
</dbReference>
<feature type="binding site" evidence="12">
    <location>
        <position position="250"/>
    </location>
    <ligand>
        <name>K(+)</name>
        <dbReference type="ChEBI" id="CHEBI:29103"/>
    </ligand>
</feature>
<keyword evidence="9 12" id="KW-0460">Magnesium</keyword>
<feature type="binding site" evidence="12">
    <location>
        <begin position="222"/>
        <end position="227"/>
    </location>
    <ligand>
        <name>ATP</name>
        <dbReference type="ChEBI" id="CHEBI:30616"/>
    </ligand>
</feature>
<comment type="caution">
    <text evidence="14">The sequence shown here is derived from an EMBL/GenBank/DDBJ whole genome shotgun (WGS) entry which is preliminary data.</text>
</comment>
<dbReference type="EC" id="2.7.1.15" evidence="2 12"/>
<keyword evidence="6 12" id="KW-0547">Nucleotide-binding</keyword>
<feature type="binding site" evidence="12">
    <location>
        <begin position="11"/>
        <end position="13"/>
    </location>
    <ligand>
        <name>substrate</name>
    </ligand>
</feature>
<feature type="binding site" evidence="12">
    <location>
        <position position="138"/>
    </location>
    <ligand>
        <name>substrate</name>
    </ligand>
</feature>
<feature type="binding site" evidence="12">
    <location>
        <position position="287"/>
    </location>
    <ligand>
        <name>K(+)</name>
        <dbReference type="ChEBI" id="CHEBI:29103"/>
    </ligand>
</feature>
<evidence type="ECO:0000256" key="5">
    <source>
        <dbReference type="ARBA" id="ARBA00022723"/>
    </source>
</evidence>
<comment type="cofactor">
    <cofactor evidence="12">
        <name>Mg(2+)</name>
        <dbReference type="ChEBI" id="CHEBI:18420"/>
    </cofactor>
    <text evidence="12">Requires a divalent cation, most likely magnesium in vivo, as an electrophilic catalyst to aid phosphoryl group transfer. It is the chelate of the metal and the nucleotide that is the actual substrate.</text>
</comment>
<evidence type="ECO:0000256" key="7">
    <source>
        <dbReference type="ARBA" id="ARBA00022777"/>
    </source>
</evidence>
<feature type="binding site" evidence="12">
    <location>
        <position position="278"/>
    </location>
    <ligand>
        <name>ATP</name>
        <dbReference type="ChEBI" id="CHEBI:30616"/>
    </ligand>
</feature>
<feature type="binding site" evidence="12">
    <location>
        <begin position="253"/>
        <end position="254"/>
    </location>
    <ligand>
        <name>ATP</name>
        <dbReference type="ChEBI" id="CHEBI:30616"/>
    </ligand>
</feature>
<evidence type="ECO:0000256" key="12">
    <source>
        <dbReference type="HAMAP-Rule" id="MF_01987"/>
    </source>
</evidence>
<evidence type="ECO:0000256" key="2">
    <source>
        <dbReference type="ARBA" id="ARBA00012035"/>
    </source>
</evidence>
<comment type="catalytic activity">
    <reaction evidence="12">
        <text>D-ribose + ATP = D-ribose 5-phosphate + ADP + H(+)</text>
        <dbReference type="Rhea" id="RHEA:13697"/>
        <dbReference type="ChEBI" id="CHEBI:15378"/>
        <dbReference type="ChEBI" id="CHEBI:30616"/>
        <dbReference type="ChEBI" id="CHEBI:47013"/>
        <dbReference type="ChEBI" id="CHEBI:78346"/>
        <dbReference type="ChEBI" id="CHEBI:456216"/>
        <dbReference type="EC" id="2.7.1.15"/>
    </reaction>
</comment>
<evidence type="ECO:0000256" key="3">
    <source>
        <dbReference type="ARBA" id="ARBA00016943"/>
    </source>
</evidence>
<feature type="binding site" evidence="12">
    <location>
        <position position="248"/>
    </location>
    <ligand>
        <name>K(+)</name>
        <dbReference type="ChEBI" id="CHEBI:29103"/>
    </ligand>
</feature>
<comment type="similarity">
    <text evidence="1">Belongs to the carbohydrate kinase pfkB family.</text>
</comment>
<evidence type="ECO:0000256" key="9">
    <source>
        <dbReference type="ARBA" id="ARBA00022842"/>
    </source>
</evidence>
<dbReference type="PANTHER" id="PTHR10584">
    <property type="entry name" value="SUGAR KINASE"/>
    <property type="match status" value="1"/>
</dbReference>
<proteinExistence type="inferred from homology"/>
<dbReference type="InterPro" id="IPR002139">
    <property type="entry name" value="Ribo/fructo_kinase"/>
</dbReference>
<organism evidence="14 15">
    <name type="scientific">Rhodocista pekingensis</name>
    <dbReference type="NCBI Taxonomy" id="201185"/>
    <lineage>
        <taxon>Bacteria</taxon>
        <taxon>Pseudomonadati</taxon>
        <taxon>Pseudomonadota</taxon>
        <taxon>Alphaproteobacteria</taxon>
        <taxon>Rhodospirillales</taxon>
        <taxon>Azospirillaceae</taxon>
        <taxon>Rhodocista</taxon>
    </lineage>
</organism>
<evidence type="ECO:0000256" key="1">
    <source>
        <dbReference type="ARBA" id="ARBA00005380"/>
    </source>
</evidence>
<feature type="binding site" evidence="12">
    <location>
        <position position="284"/>
    </location>
    <ligand>
        <name>K(+)</name>
        <dbReference type="ChEBI" id="CHEBI:29103"/>
    </ligand>
</feature>
<evidence type="ECO:0000259" key="13">
    <source>
        <dbReference type="Pfam" id="PF00294"/>
    </source>
</evidence>
<dbReference type="HAMAP" id="MF_01987">
    <property type="entry name" value="Ribokinase"/>
    <property type="match status" value="1"/>
</dbReference>
<name>A0ABW2KTQ6_9PROT</name>
<accession>A0ABW2KTQ6</accession>
<comment type="function">
    <text evidence="12">Catalyzes the phosphorylation of ribose at O-5 in a reaction requiring ATP and magnesium. The resulting D-ribose-5-phosphate can then be used either for sythesis of nucleotides, histidine, and tryptophan, or as a component of the pentose phosphate pathway.</text>
</comment>
<comment type="similarity">
    <text evidence="12">Belongs to the carbohydrate kinase PfkB family. Ribokinase subfamily.</text>
</comment>
<evidence type="ECO:0000313" key="15">
    <source>
        <dbReference type="Proteomes" id="UP001596456"/>
    </source>
</evidence>
<dbReference type="PANTHER" id="PTHR10584:SF166">
    <property type="entry name" value="RIBOKINASE"/>
    <property type="match status" value="1"/>
</dbReference>
<comment type="subunit">
    <text evidence="12">Homodimer.</text>
</comment>
<dbReference type="PROSITE" id="PS00584">
    <property type="entry name" value="PFKB_KINASES_2"/>
    <property type="match status" value="1"/>
</dbReference>
<protein>
    <recommendedName>
        <fullName evidence="3 12">Ribokinase</fullName>
        <shortName evidence="12">RK</shortName>
        <ecNumber evidence="2 12">2.7.1.15</ecNumber>
    </recommendedName>
</protein>
<reference evidence="15" key="1">
    <citation type="journal article" date="2019" name="Int. J. Syst. Evol. Microbiol.">
        <title>The Global Catalogue of Microorganisms (GCM) 10K type strain sequencing project: providing services to taxonomists for standard genome sequencing and annotation.</title>
        <authorList>
            <consortium name="The Broad Institute Genomics Platform"/>
            <consortium name="The Broad Institute Genome Sequencing Center for Infectious Disease"/>
            <person name="Wu L."/>
            <person name="Ma J."/>
        </authorList>
    </citation>
    <scope>NUCLEOTIDE SEQUENCE [LARGE SCALE GENOMIC DNA]</scope>
    <source>
        <strain evidence="15">CGMCC 1.16275</strain>
    </source>
</reference>